<feature type="transmembrane region" description="Helical" evidence="9">
    <location>
        <begin position="39"/>
        <end position="60"/>
    </location>
</feature>
<evidence type="ECO:0000256" key="6">
    <source>
        <dbReference type="ARBA" id="ARBA00023078"/>
    </source>
</evidence>
<dbReference type="SMR" id="A0A3B6N0B2"/>
<keyword evidence="2" id="KW-0674">Reaction center</keyword>
<dbReference type="AlphaFoldDB" id="A0A3B6N0B2"/>
<dbReference type="Gramene" id="TraesCS5D03G1011300.1">
    <property type="protein sequence ID" value="TraesCS5D03G1011300.1.CDS1"/>
    <property type="gene ID" value="TraesCS5D03G1011300"/>
</dbReference>
<keyword evidence="11" id="KW-1185">Reference proteome</keyword>
<dbReference type="Gramene" id="TraesNOR5D03G03230980.1">
    <property type="protein sequence ID" value="TraesNOR5D03G03230980.1.CDS1"/>
    <property type="gene ID" value="TraesNOR5D03G03230980"/>
</dbReference>
<keyword evidence="5 9" id="KW-1133">Transmembrane helix</keyword>
<evidence type="ECO:0008006" key="12">
    <source>
        <dbReference type="Google" id="ProtNLM"/>
    </source>
</evidence>
<dbReference type="PANTHER" id="PTHR35325">
    <property type="match status" value="1"/>
</dbReference>
<dbReference type="Proteomes" id="UP000019116">
    <property type="component" value="Chromosome 5D"/>
</dbReference>
<evidence type="ECO:0000256" key="1">
    <source>
        <dbReference type="ARBA" id="ARBA00004167"/>
    </source>
</evidence>
<dbReference type="HAMAP" id="MF_00441">
    <property type="entry name" value="PSII_PsbK"/>
    <property type="match status" value="1"/>
</dbReference>
<dbReference type="Gramene" id="TraesNORUn03G04655680.1">
    <property type="protein sequence ID" value="TraesNORUn03G04655680.1.CDS1"/>
    <property type="gene ID" value="TraesNORUn03G04655680"/>
</dbReference>
<keyword evidence="8" id="KW-0604">Photosystem II</keyword>
<dbReference type="GO" id="GO:0009523">
    <property type="term" value="C:photosystem II"/>
    <property type="evidence" value="ECO:0000318"/>
    <property type="project" value="GO_Central"/>
</dbReference>
<organism evidence="10">
    <name type="scientific">Triticum aestivum</name>
    <name type="common">Wheat</name>
    <dbReference type="NCBI Taxonomy" id="4565"/>
    <lineage>
        <taxon>Eukaryota</taxon>
        <taxon>Viridiplantae</taxon>
        <taxon>Streptophyta</taxon>
        <taxon>Embryophyta</taxon>
        <taxon>Tracheophyta</taxon>
        <taxon>Spermatophyta</taxon>
        <taxon>Magnoliopsida</taxon>
        <taxon>Liliopsida</taxon>
        <taxon>Poales</taxon>
        <taxon>Poaceae</taxon>
        <taxon>BOP clade</taxon>
        <taxon>Pooideae</taxon>
        <taxon>Triticodae</taxon>
        <taxon>Triticeae</taxon>
        <taxon>Triticinae</taxon>
        <taxon>Triticum</taxon>
    </lineage>
</organism>
<evidence type="ECO:0000256" key="2">
    <source>
        <dbReference type="ARBA" id="ARBA00022469"/>
    </source>
</evidence>
<dbReference type="Gramene" id="TraesCS5D02G458100.1">
    <property type="protein sequence ID" value="TraesCS5D02G458100.1.cds1"/>
    <property type="gene ID" value="TraesCS5D02G458100"/>
</dbReference>
<dbReference type="EnsemblPlants" id="TraesCS5D02G458100.1">
    <property type="protein sequence ID" value="TraesCS5D02G458100.1.cds1"/>
    <property type="gene ID" value="TraesCS5D02G458100"/>
</dbReference>
<keyword evidence="4 9" id="KW-0812">Transmembrane</keyword>
<evidence type="ECO:0000256" key="5">
    <source>
        <dbReference type="ARBA" id="ARBA00022989"/>
    </source>
</evidence>
<reference evidence="10" key="1">
    <citation type="submission" date="2018-08" db="EMBL/GenBank/DDBJ databases">
        <authorList>
            <person name="Rossello M."/>
        </authorList>
    </citation>
    <scope>NUCLEOTIDE SEQUENCE [LARGE SCALE GENOMIC DNA]</scope>
    <source>
        <strain evidence="10">cv. Chinese Spring</strain>
    </source>
</reference>
<keyword evidence="7 9" id="KW-0472">Membrane</keyword>
<keyword evidence="3" id="KW-0602">Photosynthesis</keyword>
<dbReference type="PANTHER" id="PTHR35325:SF1">
    <property type="entry name" value="PHOTOSYSTEM II REACTION CENTER PROTEIN K"/>
    <property type="match status" value="1"/>
</dbReference>
<evidence type="ECO:0000256" key="3">
    <source>
        <dbReference type="ARBA" id="ARBA00022531"/>
    </source>
</evidence>
<name>A0A3B6N0B2_WHEAT</name>
<dbReference type="OMA" id="FFWQPTV"/>
<evidence type="ECO:0000256" key="9">
    <source>
        <dbReference type="SAM" id="Phobius"/>
    </source>
</evidence>
<evidence type="ECO:0000256" key="8">
    <source>
        <dbReference type="ARBA" id="ARBA00023276"/>
    </source>
</evidence>
<evidence type="ECO:0000256" key="7">
    <source>
        <dbReference type="ARBA" id="ARBA00023136"/>
    </source>
</evidence>
<dbReference type="InterPro" id="IPR003687">
    <property type="entry name" value="PSII_PsbK"/>
</dbReference>
<dbReference type="NCBIfam" id="NF002715">
    <property type="entry name" value="PRK02553.1"/>
    <property type="match status" value="1"/>
</dbReference>
<dbReference type="InterPro" id="IPR037270">
    <property type="entry name" value="PSII_PsbK_sf"/>
</dbReference>
<comment type="subcellular location">
    <subcellularLocation>
        <location evidence="1">Membrane</location>
        <topology evidence="1">Single-pass membrane protein</topology>
    </subcellularLocation>
</comment>
<dbReference type="GO" id="GO:0015979">
    <property type="term" value="P:photosynthesis"/>
    <property type="evidence" value="ECO:0007669"/>
    <property type="project" value="UniProtKB-KW"/>
</dbReference>
<protein>
    <recommendedName>
        <fullName evidence="12">Photosystem II reaction center protein K</fullName>
    </recommendedName>
</protein>
<evidence type="ECO:0000256" key="4">
    <source>
        <dbReference type="ARBA" id="ARBA00022692"/>
    </source>
</evidence>
<dbReference type="SUPFAM" id="SSF161037">
    <property type="entry name" value="Photosystem II reaction center protein K, PsbK"/>
    <property type="match status" value="1"/>
</dbReference>
<accession>A0A3B6N0B2</accession>
<dbReference type="Pfam" id="PF02533">
    <property type="entry name" value="PsbK"/>
    <property type="match status" value="1"/>
</dbReference>
<dbReference type="GO" id="GO:0009539">
    <property type="term" value="C:photosystem II reaction center"/>
    <property type="evidence" value="ECO:0007669"/>
    <property type="project" value="InterPro"/>
</dbReference>
<feature type="transmembrane region" description="Helical" evidence="9">
    <location>
        <begin position="6"/>
        <end position="27"/>
    </location>
</feature>
<sequence>MLVMPNILSLTCIYFNSVLYPTSLFFAKLPEAYAIFNPIVDIMPVIPLFFFLLAFVWQAAVSFR</sequence>
<proteinExistence type="inferred from homology"/>
<keyword evidence="6" id="KW-0793">Thylakoid</keyword>
<evidence type="ECO:0000313" key="11">
    <source>
        <dbReference type="Proteomes" id="UP000019116"/>
    </source>
</evidence>
<dbReference type="GO" id="GO:0005737">
    <property type="term" value="C:cytoplasm"/>
    <property type="evidence" value="ECO:0007669"/>
    <property type="project" value="UniProtKB-ARBA"/>
</dbReference>
<dbReference type="OrthoDB" id="1868502at2759"/>
<dbReference type="STRING" id="4565.A0A3B6N0B2"/>
<evidence type="ECO:0000313" key="10">
    <source>
        <dbReference type="EnsemblPlants" id="TraesCS5D02G458100.1.cds1"/>
    </source>
</evidence>
<reference evidence="10" key="2">
    <citation type="submission" date="2018-10" db="UniProtKB">
        <authorList>
            <consortium name="EnsemblPlants"/>
        </authorList>
    </citation>
    <scope>IDENTIFICATION</scope>
</reference>